<feature type="transmembrane region" description="Helical" evidence="1">
    <location>
        <begin position="63"/>
        <end position="82"/>
    </location>
</feature>
<keyword evidence="1" id="KW-0812">Transmembrane</keyword>
<dbReference type="PANTHER" id="PTHR36933:SF1">
    <property type="entry name" value="SLL0788 PROTEIN"/>
    <property type="match status" value="1"/>
</dbReference>
<dbReference type="EMBL" id="KM982402">
    <property type="protein sequence ID" value="AKI79886.1"/>
    <property type="molecule type" value="Genomic_DNA"/>
</dbReference>
<evidence type="ECO:0000313" key="3">
    <source>
        <dbReference type="EMBL" id="AKI79886.1"/>
    </source>
</evidence>
<organism evidence="3 4">
    <name type="scientific">Acanthamoeba polyphaga mimivirus Kroon</name>
    <dbReference type="NCBI Taxonomy" id="3069720"/>
    <lineage>
        <taxon>Viruses</taxon>
        <taxon>Varidnaviria</taxon>
        <taxon>Bamfordvirae</taxon>
        <taxon>Nucleocytoviricota</taxon>
        <taxon>Megaviricetes</taxon>
        <taxon>Imitervirales</taxon>
        <taxon>Mimiviridae</taxon>
        <taxon>Megamimivirinae</taxon>
        <taxon>Mimivirus</taxon>
        <taxon>Mimivirus lagoaense</taxon>
    </lineage>
</organism>
<dbReference type="InterPro" id="IPR012347">
    <property type="entry name" value="Ferritin-like"/>
</dbReference>
<keyword evidence="1" id="KW-0472">Membrane</keyword>
<dbReference type="InterPro" id="IPR005183">
    <property type="entry name" value="DUF305_CopM-like"/>
</dbReference>
<dbReference type="Proteomes" id="UP000240461">
    <property type="component" value="Segment"/>
</dbReference>
<evidence type="ECO:0000256" key="1">
    <source>
        <dbReference type="SAM" id="Phobius"/>
    </source>
</evidence>
<dbReference type="Pfam" id="PF03713">
    <property type="entry name" value="DUF305"/>
    <property type="match status" value="1"/>
</dbReference>
<keyword evidence="4" id="KW-1185">Reference proteome</keyword>
<dbReference type="KEGG" id="vg:80513684"/>
<keyword evidence="1" id="KW-1133">Transmembrane helix</keyword>
<reference evidence="3 4" key="1">
    <citation type="submission" date="2014-10" db="EMBL/GenBank/DDBJ databases">
        <title>Pan-genome analysis of Brazilian lineage A amoebal mimiviruses.</title>
        <authorList>
            <person name="Assis F.L."/>
            <person name="Abrahao J.S."/>
            <person name="Kroon E.G."/>
            <person name="Dornas F.P."/>
            <person name="Andrade K.R."/>
            <person name="Borato P.V.M."/>
            <person name="Pilotto M.R."/>
            <person name="Benamar S."/>
            <person name="LaScola B."/>
            <person name="Colson P."/>
        </authorList>
    </citation>
    <scope>NUCLEOTIDE SEQUENCE [LARGE SCALE GENOMIC DNA]</scope>
    <source>
        <strain evidence="3 4">Kroon</strain>
    </source>
</reference>
<feature type="transmembrane region" description="Helical" evidence="1">
    <location>
        <begin position="38"/>
        <end position="57"/>
    </location>
</feature>
<protein>
    <recommendedName>
        <fullName evidence="2">DUF305 domain-containing protein</fullName>
    </recommendedName>
</protein>
<name>A0A0G2Y9T4_9VIRU</name>
<evidence type="ECO:0000313" key="4">
    <source>
        <dbReference type="Proteomes" id="UP000240461"/>
    </source>
</evidence>
<feature type="domain" description="DUF305" evidence="2">
    <location>
        <begin position="90"/>
        <end position="142"/>
    </location>
</feature>
<sequence>MNNSMILLMVIASFVAGYLSTMNLWANSIGDIRLHLNDFYMVLLMVGWMIVMCYILMDSHMGITKTQLIITITIIIVIIYAIRTQEFIDDKQYLNGMIPHHSMAITMSKWIINRTKDPRIKQLAADIIISQQNEINEMNSILDERKLQNKVF</sequence>
<evidence type="ECO:0000259" key="2">
    <source>
        <dbReference type="Pfam" id="PF03713"/>
    </source>
</evidence>
<dbReference type="PANTHER" id="PTHR36933">
    <property type="entry name" value="SLL0788 PROTEIN"/>
    <property type="match status" value="1"/>
</dbReference>
<dbReference type="Gene3D" id="1.20.1260.10">
    <property type="match status" value="1"/>
</dbReference>
<feature type="transmembrane region" description="Helical" evidence="1">
    <location>
        <begin position="6"/>
        <end position="26"/>
    </location>
</feature>
<accession>A0A0G2Y9T4</accession>
<proteinExistence type="predicted"/>